<dbReference type="GeneID" id="25566916"/>
<proteinExistence type="predicted"/>
<feature type="transmembrane region" description="Helical" evidence="2">
    <location>
        <begin position="84"/>
        <end position="105"/>
    </location>
</feature>
<name>A0A0L0DHY8_THETB</name>
<feature type="compositionally biased region" description="Basic and acidic residues" evidence="1">
    <location>
        <begin position="187"/>
        <end position="196"/>
    </location>
</feature>
<gene>
    <name evidence="3" type="ORF">AMSG_08161</name>
</gene>
<feature type="transmembrane region" description="Helical" evidence="2">
    <location>
        <begin position="6"/>
        <end position="22"/>
    </location>
</feature>
<dbReference type="Proteomes" id="UP000054408">
    <property type="component" value="Unassembled WGS sequence"/>
</dbReference>
<evidence type="ECO:0000313" key="3">
    <source>
        <dbReference type="EMBL" id="KNC51922.1"/>
    </source>
</evidence>
<reference evidence="3 4" key="1">
    <citation type="submission" date="2010-05" db="EMBL/GenBank/DDBJ databases">
        <title>The Genome Sequence of Thecamonas trahens ATCC 50062.</title>
        <authorList>
            <consortium name="The Broad Institute Genome Sequencing Platform"/>
            <person name="Russ C."/>
            <person name="Cuomo C."/>
            <person name="Shea T."/>
            <person name="Young S.K."/>
            <person name="Zeng Q."/>
            <person name="Koehrsen M."/>
            <person name="Haas B."/>
            <person name="Borodovsky M."/>
            <person name="Guigo R."/>
            <person name="Alvarado L."/>
            <person name="Berlin A."/>
            <person name="Bochicchio J."/>
            <person name="Borenstein D."/>
            <person name="Chapman S."/>
            <person name="Chen Z."/>
            <person name="Freedman E."/>
            <person name="Gellesch M."/>
            <person name="Goldberg J."/>
            <person name="Griggs A."/>
            <person name="Gujja S."/>
            <person name="Heilman E."/>
            <person name="Heiman D."/>
            <person name="Hepburn T."/>
            <person name="Howarth C."/>
            <person name="Jen D."/>
            <person name="Larson L."/>
            <person name="Mehta T."/>
            <person name="Park D."/>
            <person name="Pearson M."/>
            <person name="Roberts A."/>
            <person name="Saif S."/>
            <person name="Shenoy N."/>
            <person name="Sisk P."/>
            <person name="Stolte C."/>
            <person name="Sykes S."/>
            <person name="Thomson T."/>
            <person name="Walk T."/>
            <person name="White J."/>
            <person name="Yandava C."/>
            <person name="Burger G."/>
            <person name="Gray M.W."/>
            <person name="Holland P.W.H."/>
            <person name="King N."/>
            <person name="Lang F.B.F."/>
            <person name="Roger A.J."/>
            <person name="Ruiz-Trillo I."/>
            <person name="Lander E."/>
            <person name="Nusbaum C."/>
        </authorList>
    </citation>
    <scope>NUCLEOTIDE SEQUENCE [LARGE SCALE GENOMIC DNA]</scope>
    <source>
        <strain evidence="3 4">ATCC 50062</strain>
    </source>
</reference>
<dbReference type="EMBL" id="GL349471">
    <property type="protein sequence ID" value="KNC51922.1"/>
    <property type="molecule type" value="Genomic_DNA"/>
</dbReference>
<evidence type="ECO:0000256" key="2">
    <source>
        <dbReference type="SAM" id="Phobius"/>
    </source>
</evidence>
<organism evidence="3 4">
    <name type="scientific">Thecamonas trahens ATCC 50062</name>
    <dbReference type="NCBI Taxonomy" id="461836"/>
    <lineage>
        <taxon>Eukaryota</taxon>
        <taxon>Apusozoa</taxon>
        <taxon>Apusomonadida</taxon>
        <taxon>Apusomonadidae</taxon>
        <taxon>Thecamonas</taxon>
    </lineage>
</organism>
<keyword evidence="2" id="KW-1133">Transmembrane helix</keyword>
<feature type="transmembrane region" description="Helical" evidence="2">
    <location>
        <begin position="153"/>
        <end position="176"/>
    </location>
</feature>
<keyword evidence="2" id="KW-0472">Membrane</keyword>
<evidence type="ECO:0000256" key="1">
    <source>
        <dbReference type="SAM" id="MobiDB-lite"/>
    </source>
</evidence>
<protein>
    <submittedName>
        <fullName evidence="3">Uncharacterized protein</fullName>
    </submittedName>
</protein>
<keyword evidence="4" id="KW-1185">Reference proteome</keyword>
<dbReference type="RefSeq" id="XP_013755518.1">
    <property type="nucleotide sequence ID" value="XM_013900064.1"/>
</dbReference>
<feature type="transmembrane region" description="Helical" evidence="2">
    <location>
        <begin position="111"/>
        <end position="132"/>
    </location>
</feature>
<dbReference type="Gene3D" id="1.20.140.150">
    <property type="match status" value="1"/>
</dbReference>
<accession>A0A0L0DHY8</accession>
<keyword evidence="2" id="KW-0812">Transmembrane</keyword>
<dbReference type="AlphaFoldDB" id="A0A0L0DHY8"/>
<feature type="region of interest" description="Disordered" evidence="1">
    <location>
        <begin position="177"/>
        <end position="204"/>
    </location>
</feature>
<sequence>MLHAIALGMLMSTFFMPMWLYHKSTQTVVFPSGGTFNYDVELKVGLTKYIAQTGNGESTVKFSDKSCQDDKWCKDHKVRSDVTLAFLAMAVAAVAVATGGANAAAFGGIGIGAMVAAVADLVAVVFCIVAMLNYSMIKRERESGKYDFSTSFFIAWVGTVLLIVAAVLSVLGITSWKGKGSSVSPNHDSENKRQDEASDDSESS</sequence>
<evidence type="ECO:0000313" key="4">
    <source>
        <dbReference type="Proteomes" id="UP000054408"/>
    </source>
</evidence>